<feature type="domain" description="ABC transporter" evidence="4">
    <location>
        <begin position="26"/>
        <end position="249"/>
    </location>
</feature>
<dbReference type="InterPro" id="IPR015860">
    <property type="entry name" value="ABC_transpr_TagH-like"/>
</dbReference>
<protein>
    <submittedName>
        <fullName evidence="5">Sugar ABC transporter</fullName>
    </submittedName>
</protein>
<dbReference type="OrthoDB" id="9778870at2"/>
<dbReference type="Pfam" id="PF00005">
    <property type="entry name" value="ABC_tran"/>
    <property type="match status" value="1"/>
</dbReference>
<dbReference type="SUPFAM" id="SSF52540">
    <property type="entry name" value="P-loop containing nucleoside triphosphate hydrolases"/>
    <property type="match status" value="1"/>
</dbReference>
<dbReference type="GO" id="GO:0016887">
    <property type="term" value="F:ATP hydrolysis activity"/>
    <property type="evidence" value="ECO:0007669"/>
    <property type="project" value="InterPro"/>
</dbReference>
<dbReference type="RefSeq" id="WP_088253731.1">
    <property type="nucleotide sequence ID" value="NZ_NIDE01000003.1"/>
</dbReference>
<dbReference type="AlphaFoldDB" id="A0A225E0Y2"/>
<evidence type="ECO:0000259" key="4">
    <source>
        <dbReference type="PROSITE" id="PS50893"/>
    </source>
</evidence>
<dbReference type="PROSITE" id="PS00211">
    <property type="entry name" value="ABC_TRANSPORTER_1"/>
    <property type="match status" value="1"/>
</dbReference>
<dbReference type="InterPro" id="IPR017871">
    <property type="entry name" value="ABC_transporter-like_CS"/>
</dbReference>
<dbReference type="InterPro" id="IPR003593">
    <property type="entry name" value="AAA+_ATPase"/>
</dbReference>
<dbReference type="GO" id="GO:0140359">
    <property type="term" value="F:ABC-type transporter activity"/>
    <property type="evidence" value="ECO:0007669"/>
    <property type="project" value="InterPro"/>
</dbReference>
<dbReference type="Gene3D" id="3.40.50.300">
    <property type="entry name" value="P-loop containing nucleotide triphosphate hydrolases"/>
    <property type="match status" value="1"/>
</dbReference>
<dbReference type="GO" id="GO:0016020">
    <property type="term" value="C:membrane"/>
    <property type="evidence" value="ECO:0007669"/>
    <property type="project" value="InterPro"/>
</dbReference>
<sequence length="277" mass="30231">MAKIELNDVSLTFTIRQQRKVPLKEYLVKGLFRESRNPRIPIHALNHLNLTAHDGDRIGVVGHNGAGKSTLLKLLAGVYPPTKGTRVVEGRICSLFDIALGFEMDANGWENIRYRGYLLGETPKSLEKKIDGIAAFSELGAFLDVPVRYYSSGMLVRLAFSISTAVSPEVLLVDEVLGAGDLAFQVKARERMRELMAAARLMVLVTHDIGTLEQICNRAIWLQHGALMADGEPREVVAKYKRSVGPSGAAHPVGGDLSDTDEDEPAARATTEIRAAA</sequence>
<evidence type="ECO:0000256" key="1">
    <source>
        <dbReference type="ARBA" id="ARBA00022741"/>
    </source>
</evidence>
<gene>
    <name evidence="5" type="ORF">FRUB_02400</name>
</gene>
<keyword evidence="2" id="KW-0067">ATP-binding</keyword>
<evidence type="ECO:0000256" key="2">
    <source>
        <dbReference type="ARBA" id="ARBA00022840"/>
    </source>
</evidence>
<dbReference type="InterPro" id="IPR003439">
    <property type="entry name" value="ABC_transporter-like_ATP-bd"/>
</dbReference>
<evidence type="ECO:0000256" key="3">
    <source>
        <dbReference type="SAM" id="MobiDB-lite"/>
    </source>
</evidence>
<name>A0A225E0Y2_9BACT</name>
<dbReference type="GO" id="GO:0005524">
    <property type="term" value="F:ATP binding"/>
    <property type="evidence" value="ECO:0007669"/>
    <property type="project" value="UniProtKB-KW"/>
</dbReference>
<comment type="caution">
    <text evidence="5">The sequence shown here is derived from an EMBL/GenBank/DDBJ whole genome shotgun (WGS) entry which is preliminary data.</text>
</comment>
<dbReference type="InterPro" id="IPR027417">
    <property type="entry name" value="P-loop_NTPase"/>
</dbReference>
<dbReference type="SMART" id="SM00382">
    <property type="entry name" value="AAA"/>
    <property type="match status" value="1"/>
</dbReference>
<accession>A0A225E0Y2</accession>
<reference evidence="6" key="1">
    <citation type="submission" date="2017-06" db="EMBL/GenBank/DDBJ databases">
        <title>Genome analysis of Fimbriiglobus ruber SP5, the first member of the order Planctomycetales with confirmed chitinolytic capability.</title>
        <authorList>
            <person name="Ravin N.V."/>
            <person name="Rakitin A.L."/>
            <person name="Ivanova A.A."/>
            <person name="Beletsky A.V."/>
            <person name="Kulichevskaya I.S."/>
            <person name="Mardanov A.V."/>
            <person name="Dedysh S.N."/>
        </authorList>
    </citation>
    <scope>NUCLEOTIDE SEQUENCE [LARGE SCALE GENOMIC DNA]</scope>
    <source>
        <strain evidence="6">SP5</strain>
    </source>
</reference>
<evidence type="ECO:0000313" key="5">
    <source>
        <dbReference type="EMBL" id="OWK44468.1"/>
    </source>
</evidence>
<dbReference type="EMBL" id="NIDE01000003">
    <property type="protein sequence ID" value="OWK44468.1"/>
    <property type="molecule type" value="Genomic_DNA"/>
</dbReference>
<dbReference type="CDD" id="cd03220">
    <property type="entry name" value="ABC_KpsT_Wzt"/>
    <property type="match status" value="1"/>
</dbReference>
<feature type="compositionally biased region" description="Low complexity" evidence="3">
    <location>
        <begin position="267"/>
        <end position="277"/>
    </location>
</feature>
<proteinExistence type="predicted"/>
<feature type="region of interest" description="Disordered" evidence="3">
    <location>
        <begin position="243"/>
        <end position="277"/>
    </location>
</feature>
<keyword evidence="6" id="KW-1185">Reference proteome</keyword>
<dbReference type="InterPro" id="IPR050683">
    <property type="entry name" value="Bact_Polysacc_Export_ATP-bd"/>
</dbReference>
<keyword evidence="1" id="KW-0547">Nucleotide-binding</keyword>
<dbReference type="Proteomes" id="UP000214646">
    <property type="component" value="Unassembled WGS sequence"/>
</dbReference>
<dbReference type="PANTHER" id="PTHR46743:SF3">
    <property type="entry name" value="ABC-TYPE POLYSACCHARIDE_POLYOL PHOSPHATE TRANSPORT SYSTEM, ATPASE COMPONENT"/>
    <property type="match status" value="1"/>
</dbReference>
<dbReference type="PROSITE" id="PS50893">
    <property type="entry name" value="ABC_TRANSPORTER_2"/>
    <property type="match status" value="1"/>
</dbReference>
<evidence type="ECO:0000313" key="6">
    <source>
        <dbReference type="Proteomes" id="UP000214646"/>
    </source>
</evidence>
<organism evidence="5 6">
    <name type="scientific">Fimbriiglobus ruber</name>
    <dbReference type="NCBI Taxonomy" id="1908690"/>
    <lineage>
        <taxon>Bacteria</taxon>
        <taxon>Pseudomonadati</taxon>
        <taxon>Planctomycetota</taxon>
        <taxon>Planctomycetia</taxon>
        <taxon>Gemmatales</taxon>
        <taxon>Gemmataceae</taxon>
        <taxon>Fimbriiglobus</taxon>
    </lineage>
</organism>
<dbReference type="PANTHER" id="PTHR46743">
    <property type="entry name" value="TEICHOIC ACIDS EXPORT ATP-BINDING PROTEIN TAGH"/>
    <property type="match status" value="1"/>
</dbReference>